<dbReference type="Pfam" id="PF00027">
    <property type="entry name" value="cNMP_binding"/>
    <property type="match status" value="1"/>
</dbReference>
<dbReference type="SMART" id="SM00419">
    <property type="entry name" value="HTH_CRP"/>
    <property type="match status" value="1"/>
</dbReference>
<comment type="caution">
    <text evidence="5">The sequence shown here is derived from an EMBL/GenBank/DDBJ whole genome shotgun (WGS) entry which is preliminary data.</text>
</comment>
<feature type="domain" description="HTH crp-type" evidence="4">
    <location>
        <begin position="142"/>
        <end position="216"/>
    </location>
</feature>
<evidence type="ECO:0000256" key="2">
    <source>
        <dbReference type="ARBA" id="ARBA00023125"/>
    </source>
</evidence>
<dbReference type="Gene3D" id="1.10.10.10">
    <property type="entry name" value="Winged helix-like DNA-binding domain superfamily/Winged helix DNA-binding domain"/>
    <property type="match status" value="1"/>
</dbReference>
<keyword evidence="1" id="KW-0805">Transcription regulation</keyword>
<evidence type="ECO:0000259" key="4">
    <source>
        <dbReference type="PROSITE" id="PS51063"/>
    </source>
</evidence>
<dbReference type="InterPro" id="IPR012318">
    <property type="entry name" value="HTH_CRP"/>
</dbReference>
<sequence>MLIRKLGSIARLSDEEQQAIACLPIAVRPLPAAQDIVREGDRPSQCCLILDGWVCRYQLLGEGKRQIFSFHIPGDIPDLQSLHLPVMDHSVSTVTKATVGFIPHEAMLELTATYPGIAAILWRDTLVDGAIFREWMVGMGRRTATQAIAHLFCEMYAKLEAVGLATNHRYKLPVTQADLGDALGLSNVHVNRVLRELRERNLITLQGGWLEILNWAELTKLSEFDPMYLHMGRRAA</sequence>
<dbReference type="SUPFAM" id="SSF46785">
    <property type="entry name" value="Winged helix' DNA-binding domain"/>
    <property type="match status" value="1"/>
</dbReference>
<dbReference type="EMBL" id="JXOD01000386">
    <property type="protein sequence ID" value="KMO10590.1"/>
    <property type="molecule type" value="Genomic_DNA"/>
</dbReference>
<dbReference type="PROSITE" id="PS51063">
    <property type="entry name" value="HTH_CRP_2"/>
    <property type="match status" value="1"/>
</dbReference>
<dbReference type="Gene3D" id="2.60.120.10">
    <property type="entry name" value="Jelly Rolls"/>
    <property type="match status" value="1"/>
</dbReference>
<dbReference type="Proteomes" id="UP000035947">
    <property type="component" value="Unassembled WGS sequence"/>
</dbReference>
<dbReference type="InterPro" id="IPR000595">
    <property type="entry name" value="cNMP-bd_dom"/>
</dbReference>
<accession>A0ABR5GNZ6</accession>
<dbReference type="InterPro" id="IPR018490">
    <property type="entry name" value="cNMP-bd_dom_sf"/>
</dbReference>
<keyword evidence="3" id="KW-0804">Transcription</keyword>
<evidence type="ECO:0000256" key="3">
    <source>
        <dbReference type="ARBA" id="ARBA00023163"/>
    </source>
</evidence>
<keyword evidence="2" id="KW-0238">DNA-binding</keyword>
<reference evidence="5 6" key="1">
    <citation type="submission" date="2015-01" db="EMBL/GenBank/DDBJ databases">
        <title>Genome sequencing of Methylobacterium platani JCM14648 type strain.</title>
        <authorList>
            <person name="Chaudhry V."/>
            <person name="Patil P.B."/>
        </authorList>
    </citation>
    <scope>NUCLEOTIDE SEQUENCE [LARGE SCALE GENOMIC DNA]</scope>
    <source>
        <strain evidence="5 6">JCM 14648</strain>
    </source>
</reference>
<organism evidence="5 6">
    <name type="scientific">Methylobacterium platani JCM 14648</name>
    <dbReference type="NCBI Taxonomy" id="1295136"/>
    <lineage>
        <taxon>Bacteria</taxon>
        <taxon>Pseudomonadati</taxon>
        <taxon>Pseudomonadota</taxon>
        <taxon>Alphaproteobacteria</taxon>
        <taxon>Hyphomicrobiales</taxon>
        <taxon>Methylobacteriaceae</taxon>
        <taxon>Methylobacterium</taxon>
    </lineage>
</organism>
<proteinExistence type="predicted"/>
<keyword evidence="6" id="KW-1185">Reference proteome</keyword>
<protein>
    <submittedName>
        <fullName evidence="5">Crp/Fnr family transcriptional regulator</fullName>
    </submittedName>
</protein>
<dbReference type="InterPro" id="IPR014710">
    <property type="entry name" value="RmlC-like_jellyroll"/>
</dbReference>
<dbReference type="InterPro" id="IPR036388">
    <property type="entry name" value="WH-like_DNA-bd_sf"/>
</dbReference>
<evidence type="ECO:0000313" key="6">
    <source>
        <dbReference type="Proteomes" id="UP000035947"/>
    </source>
</evidence>
<name>A0ABR5GNZ6_9HYPH</name>
<dbReference type="RefSeq" id="WP_048437432.1">
    <property type="nucleotide sequence ID" value="NZ_JXOD01000386.1"/>
</dbReference>
<dbReference type="InterPro" id="IPR036390">
    <property type="entry name" value="WH_DNA-bd_sf"/>
</dbReference>
<dbReference type="Pfam" id="PF13545">
    <property type="entry name" value="HTH_Crp_2"/>
    <property type="match status" value="1"/>
</dbReference>
<gene>
    <name evidence="5" type="ORF">SQ03_29830</name>
</gene>
<dbReference type="SUPFAM" id="SSF51206">
    <property type="entry name" value="cAMP-binding domain-like"/>
    <property type="match status" value="1"/>
</dbReference>
<dbReference type="CDD" id="cd00038">
    <property type="entry name" value="CAP_ED"/>
    <property type="match status" value="1"/>
</dbReference>
<evidence type="ECO:0000256" key="1">
    <source>
        <dbReference type="ARBA" id="ARBA00023015"/>
    </source>
</evidence>
<evidence type="ECO:0000313" key="5">
    <source>
        <dbReference type="EMBL" id="KMO10590.1"/>
    </source>
</evidence>